<proteinExistence type="predicted"/>
<accession>A0A5C7FSB3</accession>
<dbReference type="EMBL" id="VOXD01000024">
    <property type="protein sequence ID" value="TXF88351.1"/>
    <property type="molecule type" value="Genomic_DNA"/>
</dbReference>
<dbReference type="Proteomes" id="UP000321907">
    <property type="component" value="Unassembled WGS sequence"/>
</dbReference>
<feature type="coiled-coil region" evidence="1">
    <location>
        <begin position="148"/>
        <end position="203"/>
    </location>
</feature>
<evidence type="ECO:0000313" key="2">
    <source>
        <dbReference type="EMBL" id="TXF88351.1"/>
    </source>
</evidence>
<keyword evidence="3" id="KW-1185">Reference proteome</keyword>
<name>A0A5C7FSB3_9BACT</name>
<evidence type="ECO:0000256" key="1">
    <source>
        <dbReference type="SAM" id="Coils"/>
    </source>
</evidence>
<comment type="caution">
    <text evidence="2">The sequence shown here is derived from an EMBL/GenBank/DDBJ whole genome shotgun (WGS) entry which is preliminary data.</text>
</comment>
<gene>
    <name evidence="2" type="ORF">FUA23_15335</name>
</gene>
<dbReference type="AlphaFoldDB" id="A0A5C7FSB3"/>
<organism evidence="2 3">
    <name type="scientific">Neolewinella aurantiaca</name>
    <dbReference type="NCBI Taxonomy" id="2602767"/>
    <lineage>
        <taxon>Bacteria</taxon>
        <taxon>Pseudomonadati</taxon>
        <taxon>Bacteroidota</taxon>
        <taxon>Saprospiria</taxon>
        <taxon>Saprospirales</taxon>
        <taxon>Lewinellaceae</taxon>
        <taxon>Neolewinella</taxon>
    </lineage>
</organism>
<dbReference type="OrthoDB" id="1493166at2"/>
<keyword evidence="1" id="KW-0175">Coiled coil</keyword>
<protein>
    <submittedName>
        <fullName evidence="2">Uncharacterized protein</fullName>
    </submittedName>
</protein>
<reference evidence="2 3" key="1">
    <citation type="submission" date="2019-08" db="EMBL/GenBank/DDBJ databases">
        <title>Lewinella sp. strain SSH13 Genome sequencing and assembly.</title>
        <authorList>
            <person name="Kim I."/>
        </authorList>
    </citation>
    <scope>NUCLEOTIDE SEQUENCE [LARGE SCALE GENOMIC DNA]</scope>
    <source>
        <strain evidence="2 3">SSH13</strain>
    </source>
</reference>
<sequence>MKLKDLLFSLSFLVLLVFAGNEVLTAQVSSQRMAMSRGNNDALILELPTADDKLVSKLWTDWLKENYDVKTKKVKKTKDELQSLNFSIPGVSTGGNVDMYSSIRASGSGSEVMAWIATTDGYVSPELGSSRYVEAEKMLMRFALAVSRAQIELEIEDQEKELKDLEKELDRLRKDKDNYEKDIADAERKIQEAKDSIEKNLVDQDNKGVEIEAQIERIEATKRKLKDF</sequence>
<evidence type="ECO:0000313" key="3">
    <source>
        <dbReference type="Proteomes" id="UP000321907"/>
    </source>
</evidence>
<dbReference type="RefSeq" id="WP_147931639.1">
    <property type="nucleotide sequence ID" value="NZ_VOXD01000024.1"/>
</dbReference>